<organism evidence="2 3">
    <name type="scientific">Penicillium arizonense</name>
    <dbReference type="NCBI Taxonomy" id="1835702"/>
    <lineage>
        <taxon>Eukaryota</taxon>
        <taxon>Fungi</taxon>
        <taxon>Dikarya</taxon>
        <taxon>Ascomycota</taxon>
        <taxon>Pezizomycotina</taxon>
        <taxon>Eurotiomycetes</taxon>
        <taxon>Eurotiomycetidae</taxon>
        <taxon>Eurotiales</taxon>
        <taxon>Aspergillaceae</taxon>
        <taxon>Penicillium</taxon>
    </lineage>
</organism>
<sequence>MGETGNSVGIEQAKFAAKGAWSIWRRGCRKELLIEIIGCGASQPSQECLLLVAGSMSRITDPLAPSDLIGAHKVAICQHREILQLRRGGREFVAEMRSPPSTVKNARKPFPQLYLEHEAVNKTTGQTSENPGNRRSRGRQEGLFLEFACVSRQSNQATSQRWSNEGYDTDSCDAYQGYGYTLAAARTEQPRQQNQLESHDEDDLLEQPEGPSSPEEHTMIYPIHVRIFCYGPSRRSASNSPPREFLTKQKDSLRRHPIDPHLFHARWHQWQFGSLQHFP</sequence>
<dbReference type="Pfam" id="PF11917">
    <property type="entry name" value="DUF3435"/>
    <property type="match status" value="1"/>
</dbReference>
<feature type="compositionally biased region" description="Polar residues" evidence="1">
    <location>
        <begin position="121"/>
        <end position="133"/>
    </location>
</feature>
<protein>
    <submittedName>
        <fullName evidence="2">Uncharacterized protein</fullName>
    </submittedName>
</protein>
<comment type="caution">
    <text evidence="2">The sequence shown here is derived from an EMBL/GenBank/DDBJ whole genome shotgun (WGS) entry which is preliminary data.</text>
</comment>
<evidence type="ECO:0000313" key="2">
    <source>
        <dbReference type="EMBL" id="OGE47102.1"/>
    </source>
</evidence>
<dbReference type="InterPro" id="IPR021842">
    <property type="entry name" value="DUF3435"/>
</dbReference>
<dbReference type="RefSeq" id="XP_022482567.1">
    <property type="nucleotide sequence ID" value="XM_022637579.1"/>
</dbReference>
<proteinExistence type="predicted"/>
<gene>
    <name evidence="2" type="ORF">PENARI_c063G12170</name>
</gene>
<evidence type="ECO:0000313" key="3">
    <source>
        <dbReference type="Proteomes" id="UP000177622"/>
    </source>
</evidence>
<dbReference type="GeneID" id="34582313"/>
<dbReference type="AlphaFoldDB" id="A0A1F5L1N0"/>
<reference evidence="2 3" key="1">
    <citation type="journal article" date="2016" name="Sci. Rep.">
        <title>Penicillium arizonense, a new, genome sequenced fungal species, reveals a high chemical diversity in secreted metabolites.</title>
        <authorList>
            <person name="Grijseels S."/>
            <person name="Nielsen J.C."/>
            <person name="Randelovic M."/>
            <person name="Nielsen J."/>
            <person name="Nielsen K.F."/>
            <person name="Workman M."/>
            <person name="Frisvad J.C."/>
        </authorList>
    </citation>
    <scope>NUCLEOTIDE SEQUENCE [LARGE SCALE GENOMIC DNA]</scope>
    <source>
        <strain evidence="2 3">CBS 141311</strain>
    </source>
</reference>
<keyword evidence="3" id="KW-1185">Reference proteome</keyword>
<evidence type="ECO:0000256" key="1">
    <source>
        <dbReference type="SAM" id="MobiDB-lite"/>
    </source>
</evidence>
<feature type="region of interest" description="Disordered" evidence="1">
    <location>
        <begin position="118"/>
        <end position="138"/>
    </location>
</feature>
<dbReference type="Proteomes" id="UP000177622">
    <property type="component" value="Unassembled WGS sequence"/>
</dbReference>
<accession>A0A1F5L1N0</accession>
<feature type="region of interest" description="Disordered" evidence="1">
    <location>
        <begin position="187"/>
        <end position="217"/>
    </location>
</feature>
<dbReference type="OrthoDB" id="4485682at2759"/>
<dbReference type="EMBL" id="LXJU01000063">
    <property type="protein sequence ID" value="OGE47102.1"/>
    <property type="molecule type" value="Genomic_DNA"/>
</dbReference>
<dbReference type="STRING" id="1835702.A0A1F5L1N0"/>
<name>A0A1F5L1N0_PENAI</name>